<dbReference type="Proteomes" id="UP000277214">
    <property type="component" value="Chromosome 1"/>
</dbReference>
<protein>
    <submittedName>
        <fullName evidence="1">Uncharacterized protein</fullName>
    </submittedName>
</protein>
<dbReference type="AlphaFoldDB" id="A0A3U9AYE7"/>
<accession>A0A3U9AYE7</accession>
<reference evidence="1 2" key="1">
    <citation type="submission" date="2018-12" db="EMBL/GenBank/DDBJ databases">
        <authorList>
            <consortium name="Pathogen Informatics"/>
        </authorList>
    </citation>
    <scope>NUCLEOTIDE SEQUENCE [LARGE SCALE GENOMIC DNA]</scope>
    <source>
        <strain evidence="1 2">NCTC8272</strain>
    </source>
</reference>
<dbReference type="EMBL" id="LR134149">
    <property type="protein sequence ID" value="VEA44727.1"/>
    <property type="molecule type" value="Genomic_DNA"/>
</dbReference>
<proteinExistence type="predicted"/>
<organism evidence="1 2">
    <name type="scientific">Salmonella enterica I</name>
    <dbReference type="NCBI Taxonomy" id="59201"/>
    <lineage>
        <taxon>Bacteria</taxon>
        <taxon>Pseudomonadati</taxon>
        <taxon>Pseudomonadota</taxon>
        <taxon>Gammaproteobacteria</taxon>
        <taxon>Enterobacterales</taxon>
        <taxon>Enterobacteriaceae</taxon>
        <taxon>Salmonella</taxon>
    </lineage>
</organism>
<evidence type="ECO:0000313" key="2">
    <source>
        <dbReference type="Proteomes" id="UP000277214"/>
    </source>
</evidence>
<evidence type="ECO:0000313" key="1">
    <source>
        <dbReference type="EMBL" id="VEA44727.1"/>
    </source>
</evidence>
<gene>
    <name evidence="1" type="ORF">NCTC8272_05769</name>
</gene>
<sequence>MPGFENAQQNQVDEIVQAMQIELVEEDIEQHVAAEYLYSQHISALVPQCPPAEATECDKECWRFTLNPITDNCFWPPKRRSPQRIASDDAQECSMWALSMYESEVQATRAYTMLAKSMKNIRKAIGDHLARGLVTCSDGKCMPANRKGHFDFHPYVDADFANGFQVIRALP</sequence>
<name>A0A3U9AYE7_SALET</name>